<dbReference type="Gene3D" id="2.60.120.260">
    <property type="entry name" value="Galactose-binding domain-like"/>
    <property type="match status" value="1"/>
</dbReference>
<feature type="domain" description="Beta-galactosidase jelly roll" evidence="5">
    <location>
        <begin position="301"/>
        <end position="373"/>
    </location>
</feature>
<dbReference type="Gene3D" id="2.60.40.10">
    <property type="entry name" value="Immunoglobulins"/>
    <property type="match status" value="1"/>
</dbReference>
<dbReference type="SUPFAM" id="SSF49785">
    <property type="entry name" value="Galactose-binding domain-like"/>
    <property type="match status" value="1"/>
</dbReference>
<gene>
    <name evidence="6" type="ORF">P8609_14060</name>
</gene>
<dbReference type="InterPro" id="IPR013783">
    <property type="entry name" value="Ig-like_fold"/>
</dbReference>
<feature type="domain" description="Sialate O-acetylesterase" evidence="4">
    <location>
        <begin position="114"/>
        <end position="232"/>
    </location>
</feature>
<evidence type="ECO:0000256" key="3">
    <source>
        <dbReference type="SAM" id="SignalP"/>
    </source>
</evidence>
<dbReference type="InterPro" id="IPR008979">
    <property type="entry name" value="Galactose-bd-like_sf"/>
</dbReference>
<dbReference type="Pfam" id="PF03629">
    <property type="entry name" value="SASA"/>
    <property type="match status" value="2"/>
</dbReference>
<dbReference type="PANTHER" id="PTHR22901">
    <property type="entry name" value="SIALATE O-ACETYLESTERASE"/>
    <property type="match status" value="1"/>
</dbReference>
<dbReference type="Pfam" id="PF13364">
    <property type="entry name" value="BetaGal_ABD2"/>
    <property type="match status" value="1"/>
</dbReference>
<organism evidence="6 7">
    <name type="scientific">Lysobacter arvi</name>
    <dbReference type="NCBI Taxonomy" id="3038776"/>
    <lineage>
        <taxon>Bacteria</taxon>
        <taxon>Pseudomonadati</taxon>
        <taxon>Pseudomonadota</taxon>
        <taxon>Gammaproteobacteria</taxon>
        <taxon>Lysobacterales</taxon>
        <taxon>Lysobacteraceae</taxon>
        <taxon>Lysobacter</taxon>
    </lineage>
</organism>
<reference evidence="6 7" key="1">
    <citation type="submission" date="2023-04" db="EMBL/GenBank/DDBJ databases">
        <title>Lysobacter sp. strain UC isolated from soil sample.</title>
        <authorList>
            <person name="Choksket S."/>
            <person name="Harshvardhan F."/>
            <person name="Rana R."/>
            <person name="Patil P.B."/>
            <person name="Korpole S."/>
        </authorList>
    </citation>
    <scope>NUCLEOTIDE SEQUENCE [LARGE SCALE GENOMIC DNA]</scope>
    <source>
        <strain evidence="6 7">UC</strain>
    </source>
</reference>
<dbReference type="RefSeq" id="WP_309263220.1">
    <property type="nucleotide sequence ID" value="NZ_JARUHG010000005.1"/>
</dbReference>
<dbReference type="InterPro" id="IPR036514">
    <property type="entry name" value="SGNH_hydro_sf"/>
</dbReference>
<dbReference type="Proteomes" id="UP001233535">
    <property type="component" value="Unassembled WGS sequence"/>
</dbReference>
<accession>A0ABU1CGK5</accession>
<feature type="chain" id="PRO_5045490792" evidence="3">
    <location>
        <begin position="30"/>
        <end position="667"/>
    </location>
</feature>
<dbReference type="Gene3D" id="3.40.50.1110">
    <property type="entry name" value="SGNH hydrolase"/>
    <property type="match status" value="2"/>
</dbReference>
<dbReference type="InterPro" id="IPR005181">
    <property type="entry name" value="SASA"/>
</dbReference>
<comment type="caution">
    <text evidence="6">The sequence shown here is derived from an EMBL/GenBank/DDBJ whole genome shotgun (WGS) entry which is preliminary data.</text>
</comment>
<evidence type="ECO:0000256" key="2">
    <source>
        <dbReference type="ARBA" id="ARBA00023295"/>
    </source>
</evidence>
<feature type="domain" description="Sialate O-acetylesterase" evidence="4">
    <location>
        <begin position="426"/>
        <end position="546"/>
    </location>
</feature>
<dbReference type="SUPFAM" id="SSF52266">
    <property type="entry name" value="SGNH hydrolase"/>
    <property type="match status" value="1"/>
</dbReference>
<keyword evidence="2" id="KW-0326">Glycosidase</keyword>
<name>A0ABU1CGK5_9GAMM</name>
<keyword evidence="1" id="KW-0378">Hydrolase</keyword>
<keyword evidence="7" id="KW-1185">Reference proteome</keyword>
<dbReference type="EMBL" id="JARUHG010000005">
    <property type="protein sequence ID" value="MDR0184084.1"/>
    <property type="molecule type" value="Genomic_DNA"/>
</dbReference>
<evidence type="ECO:0000259" key="4">
    <source>
        <dbReference type="Pfam" id="PF03629"/>
    </source>
</evidence>
<evidence type="ECO:0000256" key="1">
    <source>
        <dbReference type="ARBA" id="ARBA00022801"/>
    </source>
</evidence>
<dbReference type="PANTHER" id="PTHR22901:SF0">
    <property type="entry name" value="SIALATE O-ACETYLESTERASE"/>
    <property type="match status" value="1"/>
</dbReference>
<keyword evidence="3" id="KW-0732">Signal</keyword>
<evidence type="ECO:0000313" key="6">
    <source>
        <dbReference type="EMBL" id="MDR0184084.1"/>
    </source>
</evidence>
<evidence type="ECO:0000313" key="7">
    <source>
        <dbReference type="Proteomes" id="UP001233535"/>
    </source>
</evidence>
<proteinExistence type="predicted"/>
<dbReference type="InterPro" id="IPR039329">
    <property type="entry name" value="SIAE"/>
</dbReference>
<feature type="signal peptide" evidence="3">
    <location>
        <begin position="1"/>
        <end position="29"/>
    </location>
</feature>
<sequence length="667" mass="72128">MQTCTPRIRNLSRALAGAAALAAAFASHAANAPLLHTMFQDHAVLQREQPIRVFGRAKAGEQVKLDFAGKRATARADADGQWSATLPAMKAGGPYTLAATSGGITQNVADVMVGDVWLCSGQSNMELQVWRSLDARAEIAGANNDRIRFMTVPQNGAVTPQATFATPVKWTTTTPETIRDFSAACYYFARELQKTVDVPMGLINAAWGGSRIQAWTSGDALRATKLYDAELDVLARYATDEAGAIGQWGQVWARWWNARDGAKPGDEPWAQAYAPGKDWRTAPRELGAWERWGVPELAAFDGMGWYRTTVKLTAKQAAQGATLALAPADEVDMTWVNGVAVGSTYGAGSGREYALPKGVLKEGENVVVVNVLDTYREGGLYGPASANALRFRDGSSVALGNPWKFRKVDGNDTPPRAPWQTAAGLSTLYNGMIAPLGRYNVRGMLWYQGESNTFEGARYRDLLRTLREDWRSRFGARTPMLIVQLANYGLPKPQPAESGWAELRESQRQVADEDANSGLAVAIDIGDHYDIHPPNKQELGRRLARVARHVVYGERLPPSGPVPRAARRVADAVVVTFADNTGELVGVGANGPIGFELCGAQKDSCRYADATASGNTVTLRAPNAHDATRVRYCWADGPVCTLFDGEHLPAGPFELALPTASTDDHAR</sequence>
<dbReference type="InterPro" id="IPR025300">
    <property type="entry name" value="BetaGal_jelly_roll_dom"/>
</dbReference>
<protein>
    <submittedName>
        <fullName evidence="6">Sialate O-acetylesterase</fullName>
    </submittedName>
</protein>
<evidence type="ECO:0000259" key="5">
    <source>
        <dbReference type="Pfam" id="PF13364"/>
    </source>
</evidence>